<proteinExistence type="predicted"/>
<comment type="subcellular location">
    <subcellularLocation>
        <location evidence="1">Membrane</location>
    </subcellularLocation>
</comment>
<sequence>MHISDVIVPGSDGRLTVKLARTIKVESISLEHAPREVLLNKGVSAPKDFTVVGYPKGRVVRDDDPGDVLVSGGEYRLEGDVIQFFEVAEEYRQVDYGVIALVVDSNHGEGAYTCIYRLRVHGTPSP</sequence>
<evidence type="ECO:0000256" key="3">
    <source>
        <dbReference type="ARBA" id="ARBA00022989"/>
    </source>
</evidence>
<evidence type="ECO:0000256" key="4">
    <source>
        <dbReference type="ARBA" id="ARBA00023136"/>
    </source>
</evidence>
<dbReference type="InParanoid" id="D8LC58"/>
<name>D8LC58_ECTSI</name>
<accession>D8LC58</accession>
<dbReference type="GO" id="GO:0005635">
    <property type="term" value="C:nuclear envelope"/>
    <property type="evidence" value="ECO:0007669"/>
    <property type="project" value="TreeGrafter"/>
</dbReference>
<dbReference type="GO" id="GO:0043495">
    <property type="term" value="F:protein-membrane adaptor activity"/>
    <property type="evidence" value="ECO:0007669"/>
    <property type="project" value="TreeGrafter"/>
</dbReference>
<gene>
    <name evidence="6" type="ORF">Esi_0010_0187</name>
</gene>
<dbReference type="OMA" id="SANEVYW"/>
<dbReference type="GO" id="GO:0016020">
    <property type="term" value="C:membrane"/>
    <property type="evidence" value="ECO:0007669"/>
    <property type="project" value="UniProtKB-SubCell"/>
</dbReference>
<dbReference type="PANTHER" id="PTHR12911:SF8">
    <property type="entry name" value="KLAROID PROTEIN-RELATED"/>
    <property type="match status" value="1"/>
</dbReference>
<dbReference type="InterPro" id="IPR012919">
    <property type="entry name" value="SUN_dom"/>
</dbReference>
<evidence type="ECO:0000259" key="5">
    <source>
        <dbReference type="PROSITE" id="PS51469"/>
    </source>
</evidence>
<dbReference type="PANTHER" id="PTHR12911">
    <property type="entry name" value="SAD1/UNC-84-LIKE PROTEIN-RELATED"/>
    <property type="match status" value="1"/>
</dbReference>
<dbReference type="InterPro" id="IPR045119">
    <property type="entry name" value="SUN1-5"/>
</dbReference>
<dbReference type="eggNOG" id="KOG2687">
    <property type="taxonomic scope" value="Eukaryota"/>
</dbReference>
<feature type="domain" description="SUN" evidence="5">
    <location>
        <begin position="1"/>
        <end position="125"/>
    </location>
</feature>
<reference evidence="6 7" key="1">
    <citation type="journal article" date="2010" name="Nature">
        <title>The Ectocarpus genome and the independent evolution of multicellularity in brown algae.</title>
        <authorList>
            <person name="Cock J.M."/>
            <person name="Sterck L."/>
            <person name="Rouze P."/>
            <person name="Scornet D."/>
            <person name="Allen A.E."/>
            <person name="Amoutzias G."/>
            <person name="Anthouard V."/>
            <person name="Artiguenave F."/>
            <person name="Aury J.M."/>
            <person name="Badger J.H."/>
            <person name="Beszteri B."/>
            <person name="Billiau K."/>
            <person name="Bonnet E."/>
            <person name="Bothwell J.H."/>
            <person name="Bowler C."/>
            <person name="Boyen C."/>
            <person name="Brownlee C."/>
            <person name="Carrano C.J."/>
            <person name="Charrier B."/>
            <person name="Cho G.Y."/>
            <person name="Coelho S.M."/>
            <person name="Collen J."/>
            <person name="Corre E."/>
            <person name="Da Silva C."/>
            <person name="Delage L."/>
            <person name="Delaroque N."/>
            <person name="Dittami S.M."/>
            <person name="Doulbeau S."/>
            <person name="Elias M."/>
            <person name="Farnham G."/>
            <person name="Gachon C.M."/>
            <person name="Gschloessl B."/>
            <person name="Heesch S."/>
            <person name="Jabbari K."/>
            <person name="Jubin C."/>
            <person name="Kawai H."/>
            <person name="Kimura K."/>
            <person name="Kloareg B."/>
            <person name="Kupper F.C."/>
            <person name="Lang D."/>
            <person name="Le Bail A."/>
            <person name="Leblanc C."/>
            <person name="Lerouge P."/>
            <person name="Lohr M."/>
            <person name="Lopez P.J."/>
            <person name="Martens C."/>
            <person name="Maumus F."/>
            <person name="Michel G."/>
            <person name="Miranda-Saavedra D."/>
            <person name="Morales J."/>
            <person name="Moreau H."/>
            <person name="Motomura T."/>
            <person name="Nagasato C."/>
            <person name="Napoli C.A."/>
            <person name="Nelson D.R."/>
            <person name="Nyvall-Collen P."/>
            <person name="Peters A.F."/>
            <person name="Pommier C."/>
            <person name="Potin P."/>
            <person name="Poulain J."/>
            <person name="Quesneville H."/>
            <person name="Read B."/>
            <person name="Rensing S.A."/>
            <person name="Ritter A."/>
            <person name="Rousvoal S."/>
            <person name="Samanta M."/>
            <person name="Samson G."/>
            <person name="Schroeder D.C."/>
            <person name="Segurens B."/>
            <person name="Strittmatter M."/>
            <person name="Tonon T."/>
            <person name="Tregear J.W."/>
            <person name="Valentin K."/>
            <person name="von Dassow P."/>
            <person name="Yamagishi T."/>
            <person name="Van de Peer Y."/>
            <person name="Wincker P."/>
        </authorList>
    </citation>
    <scope>NUCLEOTIDE SEQUENCE [LARGE SCALE GENOMIC DNA]</scope>
    <source>
        <strain evidence="7">Ec32 / CCAP1310/4</strain>
    </source>
</reference>
<dbReference type="AlphaFoldDB" id="D8LC58"/>
<dbReference type="EMBL" id="FN649733">
    <property type="protein sequence ID" value="CBN79241.1"/>
    <property type="molecule type" value="Genomic_DNA"/>
</dbReference>
<dbReference type="Pfam" id="PF07738">
    <property type="entry name" value="Sad1_UNC"/>
    <property type="match status" value="1"/>
</dbReference>
<dbReference type="EMBL" id="FN647683">
    <property type="protein sequence ID" value="CBN79241.1"/>
    <property type="molecule type" value="Genomic_DNA"/>
</dbReference>
<evidence type="ECO:0000313" key="7">
    <source>
        <dbReference type="Proteomes" id="UP000002630"/>
    </source>
</evidence>
<keyword evidence="2" id="KW-0812">Transmembrane</keyword>
<evidence type="ECO:0000313" key="6">
    <source>
        <dbReference type="EMBL" id="CBN79241.1"/>
    </source>
</evidence>
<dbReference type="Gene3D" id="2.60.120.260">
    <property type="entry name" value="Galactose-binding domain-like"/>
    <property type="match status" value="1"/>
</dbReference>
<organism evidence="6 7">
    <name type="scientific">Ectocarpus siliculosus</name>
    <name type="common">Brown alga</name>
    <name type="synonym">Conferva siliculosa</name>
    <dbReference type="NCBI Taxonomy" id="2880"/>
    <lineage>
        <taxon>Eukaryota</taxon>
        <taxon>Sar</taxon>
        <taxon>Stramenopiles</taxon>
        <taxon>Ochrophyta</taxon>
        <taxon>PX clade</taxon>
        <taxon>Phaeophyceae</taxon>
        <taxon>Ectocarpales</taxon>
        <taxon>Ectocarpaceae</taxon>
        <taxon>Ectocarpus</taxon>
    </lineage>
</organism>
<keyword evidence="7" id="KW-1185">Reference proteome</keyword>
<evidence type="ECO:0000256" key="2">
    <source>
        <dbReference type="ARBA" id="ARBA00022692"/>
    </source>
</evidence>
<keyword evidence="4" id="KW-0472">Membrane</keyword>
<keyword evidence="3" id="KW-1133">Transmembrane helix</keyword>
<evidence type="ECO:0000256" key="1">
    <source>
        <dbReference type="ARBA" id="ARBA00004370"/>
    </source>
</evidence>
<dbReference type="PROSITE" id="PS51469">
    <property type="entry name" value="SUN"/>
    <property type="match status" value="1"/>
</dbReference>
<protein>
    <submittedName>
        <fullName evidence="6">Sad1/Unc-84 domain-containing protein, putative</fullName>
    </submittedName>
</protein>
<dbReference type="OrthoDB" id="342281at2759"/>
<dbReference type="Proteomes" id="UP000002630">
    <property type="component" value="Linkage Group LG08"/>
</dbReference>
<dbReference type="STRING" id="2880.D8LC58"/>